<accession>A0A0C3Q8U0</accession>
<evidence type="ECO:0000313" key="1">
    <source>
        <dbReference type="EMBL" id="KIO20234.1"/>
    </source>
</evidence>
<dbReference type="Proteomes" id="UP000054248">
    <property type="component" value="Unassembled WGS sequence"/>
</dbReference>
<dbReference type="AlphaFoldDB" id="A0A0C3Q8U0"/>
<keyword evidence="2" id="KW-1185">Reference proteome</keyword>
<dbReference type="HOGENOM" id="CLU_2607782_0_0_1"/>
<sequence length="79" mass="9225">MIYKTNRIPHILVLPPSPYRDPTDSFRPLPYQHRCPEHLYKLNWFAPQLRHCRSSQGRELPAIVLKPSFAVASLSTRLT</sequence>
<gene>
    <name evidence="1" type="ORF">M407DRAFT_139568</name>
</gene>
<evidence type="ECO:0000313" key="2">
    <source>
        <dbReference type="Proteomes" id="UP000054248"/>
    </source>
</evidence>
<name>A0A0C3Q8U0_9AGAM</name>
<protein>
    <submittedName>
        <fullName evidence="1">Uncharacterized protein</fullName>
    </submittedName>
</protein>
<reference evidence="2" key="2">
    <citation type="submission" date="2015-01" db="EMBL/GenBank/DDBJ databases">
        <title>Evolutionary Origins and Diversification of the Mycorrhizal Mutualists.</title>
        <authorList>
            <consortium name="DOE Joint Genome Institute"/>
            <consortium name="Mycorrhizal Genomics Consortium"/>
            <person name="Kohler A."/>
            <person name="Kuo A."/>
            <person name="Nagy L.G."/>
            <person name="Floudas D."/>
            <person name="Copeland A."/>
            <person name="Barry K.W."/>
            <person name="Cichocki N."/>
            <person name="Veneault-Fourrey C."/>
            <person name="LaButti K."/>
            <person name="Lindquist E.A."/>
            <person name="Lipzen A."/>
            <person name="Lundell T."/>
            <person name="Morin E."/>
            <person name="Murat C."/>
            <person name="Riley R."/>
            <person name="Ohm R."/>
            <person name="Sun H."/>
            <person name="Tunlid A."/>
            <person name="Henrissat B."/>
            <person name="Grigoriev I.V."/>
            <person name="Hibbett D.S."/>
            <person name="Martin F."/>
        </authorList>
    </citation>
    <scope>NUCLEOTIDE SEQUENCE [LARGE SCALE GENOMIC DNA]</scope>
    <source>
        <strain evidence="2">MUT 4182</strain>
    </source>
</reference>
<organism evidence="1 2">
    <name type="scientific">Tulasnella calospora MUT 4182</name>
    <dbReference type="NCBI Taxonomy" id="1051891"/>
    <lineage>
        <taxon>Eukaryota</taxon>
        <taxon>Fungi</taxon>
        <taxon>Dikarya</taxon>
        <taxon>Basidiomycota</taxon>
        <taxon>Agaricomycotina</taxon>
        <taxon>Agaricomycetes</taxon>
        <taxon>Cantharellales</taxon>
        <taxon>Tulasnellaceae</taxon>
        <taxon>Tulasnella</taxon>
    </lineage>
</organism>
<dbReference type="EMBL" id="KN823181">
    <property type="protein sequence ID" value="KIO20234.1"/>
    <property type="molecule type" value="Genomic_DNA"/>
</dbReference>
<proteinExistence type="predicted"/>
<reference evidence="1 2" key="1">
    <citation type="submission" date="2014-04" db="EMBL/GenBank/DDBJ databases">
        <authorList>
            <consortium name="DOE Joint Genome Institute"/>
            <person name="Kuo A."/>
            <person name="Girlanda M."/>
            <person name="Perotto S."/>
            <person name="Kohler A."/>
            <person name="Nagy L.G."/>
            <person name="Floudas D."/>
            <person name="Copeland A."/>
            <person name="Barry K.W."/>
            <person name="Cichocki N."/>
            <person name="Veneault-Fourrey C."/>
            <person name="LaButti K."/>
            <person name="Lindquist E.A."/>
            <person name="Lipzen A."/>
            <person name="Lundell T."/>
            <person name="Morin E."/>
            <person name="Murat C."/>
            <person name="Sun H."/>
            <person name="Tunlid A."/>
            <person name="Henrissat B."/>
            <person name="Grigoriev I.V."/>
            <person name="Hibbett D.S."/>
            <person name="Martin F."/>
            <person name="Nordberg H.P."/>
            <person name="Cantor M.N."/>
            <person name="Hua S.X."/>
        </authorList>
    </citation>
    <scope>NUCLEOTIDE SEQUENCE [LARGE SCALE GENOMIC DNA]</scope>
    <source>
        <strain evidence="1 2">MUT 4182</strain>
    </source>
</reference>